<evidence type="ECO:0000256" key="8">
    <source>
        <dbReference type="ARBA" id="ARBA00023170"/>
    </source>
</evidence>
<evidence type="ECO:0000256" key="10">
    <source>
        <dbReference type="RuleBase" id="RU351113"/>
    </source>
</evidence>
<evidence type="ECO:0000256" key="1">
    <source>
        <dbReference type="ARBA" id="ARBA00004651"/>
    </source>
</evidence>
<reference evidence="11" key="2">
    <citation type="submission" date="2018-07" db="EMBL/GenBank/DDBJ databases">
        <authorList>
            <person name="Mckenzie S.K."/>
            <person name="Kronauer D.J.C."/>
        </authorList>
    </citation>
    <scope>NUCLEOTIDE SEQUENCE</scope>
    <source>
        <strain evidence="11">Clonal line C1</strain>
    </source>
</reference>
<keyword evidence="8 10" id="KW-0675">Receptor</keyword>
<dbReference type="GO" id="GO:0007165">
    <property type="term" value="P:signal transduction"/>
    <property type="evidence" value="ECO:0007669"/>
    <property type="project" value="UniProtKB-KW"/>
</dbReference>
<feature type="transmembrane region" description="Helical" evidence="10">
    <location>
        <begin position="121"/>
        <end position="144"/>
    </location>
</feature>
<name>A0A3L8DPL2_OOCBI</name>
<evidence type="ECO:0000256" key="7">
    <source>
        <dbReference type="ARBA" id="ARBA00023136"/>
    </source>
</evidence>
<reference evidence="11" key="1">
    <citation type="journal article" date="2018" name="Genome Res.">
        <title>The genomic architecture and molecular evolution of ant odorant receptors.</title>
        <authorList>
            <person name="McKenzie S.K."/>
            <person name="Kronauer D.J.C."/>
        </authorList>
    </citation>
    <scope>NUCLEOTIDE SEQUENCE [LARGE SCALE GENOMIC DNA]</scope>
    <source>
        <strain evidence="11">Clonal line C1</strain>
    </source>
</reference>
<dbReference type="Pfam" id="PF02949">
    <property type="entry name" value="7tm_6"/>
    <property type="match status" value="1"/>
</dbReference>
<comment type="subcellular location">
    <subcellularLocation>
        <location evidence="1 10">Cell membrane</location>
        <topology evidence="1 10">Multi-pass membrane protein</topology>
    </subcellularLocation>
</comment>
<gene>
    <name evidence="11" type="ORF">DMN91_006134</name>
</gene>
<feature type="transmembrane region" description="Helical" evidence="10">
    <location>
        <begin position="269"/>
        <end position="287"/>
    </location>
</feature>
<evidence type="ECO:0000256" key="9">
    <source>
        <dbReference type="ARBA" id="ARBA00023224"/>
    </source>
</evidence>
<proteinExistence type="inferred from homology"/>
<sequence length="398" mass="45786">MICLEAPYFNLNRILLQSTALWPFQQSKLVQLQFILISTVLMTAIICQITTFLTSNVTPKFAVKVLSSVLFLISLMILYSSYRFNIKILKDLMGQLHCACTKLRDENEIAIIQKYGRTAKYYTAAVLVIFFIAKSAFWTIQIVIPYLDDVTPINGCRPHRLYIVAEYFIDQQKYYYVILLHMNAALFIGILTVITTGTLMIAYLQHTCGMFRIACYRIEHAMEINVLKDISKCKNLNSEFSISKKIVDAVNIHREAIKLSENLITRFDTMYFCLTLLAVITMSLNLFQVSQTITFEDNIMEATVPSLNLLVLILYVFLANLFGQNVIDHNNEVYTAAYSIRWYMCPLHVQKLILLLLQRKAKEFHLTCGGLFIASFECLATLTKATMSYFTLMHSTRR</sequence>
<dbReference type="InterPro" id="IPR004117">
    <property type="entry name" value="7tm6_olfct_rcpt"/>
</dbReference>
<comment type="similarity">
    <text evidence="10">Belongs to the insect chemoreceptor superfamily. Heteromeric odorant receptor channel (TC 1.A.69) family.</text>
</comment>
<protein>
    <recommendedName>
        <fullName evidence="10">Odorant receptor</fullName>
    </recommendedName>
</protein>
<feature type="transmembrane region" description="Helical" evidence="10">
    <location>
        <begin position="61"/>
        <end position="82"/>
    </location>
</feature>
<keyword evidence="5 10" id="KW-0552">Olfaction</keyword>
<keyword evidence="7 10" id="KW-0472">Membrane</keyword>
<keyword evidence="3 10" id="KW-0716">Sensory transduction</keyword>
<organism evidence="11">
    <name type="scientific">Ooceraea biroi</name>
    <name type="common">Clonal raider ant</name>
    <name type="synonym">Cerapachys biroi</name>
    <dbReference type="NCBI Taxonomy" id="2015173"/>
    <lineage>
        <taxon>Eukaryota</taxon>
        <taxon>Metazoa</taxon>
        <taxon>Ecdysozoa</taxon>
        <taxon>Arthropoda</taxon>
        <taxon>Hexapoda</taxon>
        <taxon>Insecta</taxon>
        <taxon>Pterygota</taxon>
        <taxon>Neoptera</taxon>
        <taxon>Endopterygota</taxon>
        <taxon>Hymenoptera</taxon>
        <taxon>Apocrita</taxon>
        <taxon>Aculeata</taxon>
        <taxon>Formicoidea</taxon>
        <taxon>Formicidae</taxon>
        <taxon>Dorylinae</taxon>
        <taxon>Ooceraea</taxon>
    </lineage>
</organism>
<evidence type="ECO:0000256" key="3">
    <source>
        <dbReference type="ARBA" id="ARBA00022606"/>
    </source>
</evidence>
<feature type="transmembrane region" description="Helical" evidence="10">
    <location>
        <begin position="34"/>
        <end position="55"/>
    </location>
</feature>
<keyword evidence="2" id="KW-1003">Cell membrane</keyword>
<dbReference type="OrthoDB" id="7551635at2759"/>
<feature type="transmembrane region" description="Helical" evidence="10">
    <location>
        <begin position="174"/>
        <end position="204"/>
    </location>
</feature>
<evidence type="ECO:0000256" key="5">
    <source>
        <dbReference type="ARBA" id="ARBA00022725"/>
    </source>
</evidence>
<dbReference type="PANTHER" id="PTHR21137">
    <property type="entry name" value="ODORANT RECEPTOR"/>
    <property type="match status" value="1"/>
</dbReference>
<evidence type="ECO:0000256" key="4">
    <source>
        <dbReference type="ARBA" id="ARBA00022692"/>
    </source>
</evidence>
<evidence type="ECO:0000256" key="6">
    <source>
        <dbReference type="ARBA" id="ARBA00022989"/>
    </source>
</evidence>
<evidence type="ECO:0000256" key="2">
    <source>
        <dbReference type="ARBA" id="ARBA00022475"/>
    </source>
</evidence>
<dbReference type="AlphaFoldDB" id="A0A3L8DPL2"/>
<keyword evidence="4 10" id="KW-0812">Transmembrane</keyword>
<keyword evidence="6 10" id="KW-1133">Transmembrane helix</keyword>
<dbReference type="PANTHER" id="PTHR21137:SF35">
    <property type="entry name" value="ODORANT RECEPTOR 19A-RELATED"/>
    <property type="match status" value="1"/>
</dbReference>
<dbReference type="Proteomes" id="UP000279307">
    <property type="component" value="Chromosome 6"/>
</dbReference>
<dbReference type="GO" id="GO:0004984">
    <property type="term" value="F:olfactory receptor activity"/>
    <property type="evidence" value="ECO:0007669"/>
    <property type="project" value="InterPro"/>
</dbReference>
<accession>A0A3L8DPL2</accession>
<evidence type="ECO:0000313" key="11">
    <source>
        <dbReference type="EMBL" id="RLU21758.1"/>
    </source>
</evidence>
<dbReference type="GO" id="GO:0005886">
    <property type="term" value="C:plasma membrane"/>
    <property type="evidence" value="ECO:0007669"/>
    <property type="project" value="UniProtKB-SubCell"/>
</dbReference>
<dbReference type="GO" id="GO:0005549">
    <property type="term" value="F:odorant binding"/>
    <property type="evidence" value="ECO:0007669"/>
    <property type="project" value="InterPro"/>
</dbReference>
<comment type="caution">
    <text evidence="10">Lacks conserved residue(s) required for the propagation of feature annotation.</text>
</comment>
<keyword evidence="9 10" id="KW-0807">Transducer</keyword>
<comment type="caution">
    <text evidence="11">The sequence shown here is derived from an EMBL/GenBank/DDBJ whole genome shotgun (WGS) entry which is preliminary data.</text>
</comment>
<feature type="transmembrane region" description="Helical" evidence="10">
    <location>
        <begin position="307"/>
        <end position="327"/>
    </location>
</feature>
<dbReference type="EMBL" id="QOIP01000006">
    <property type="protein sequence ID" value="RLU21758.1"/>
    <property type="molecule type" value="Genomic_DNA"/>
</dbReference>